<dbReference type="EMBL" id="JAGEPF010000043">
    <property type="protein sequence ID" value="MBO2465225.1"/>
    <property type="molecule type" value="Genomic_DNA"/>
</dbReference>
<name>A0ABS3S8A0_9ACTN</name>
<sequence length="943" mass="102362">MIAFTADGFAEFVQEVHGHRPFPWQRALVERVLAEGRWPDVLDVPTGLGKTSVIDVFAFVAATRPQVARRRLFFVVDRRLIVDEAHDHAAHLAHALREGQGPWTRRVAEALRQPGDTVPLQATRMRGGVTWSWLWLERPDRFAVVVGTIDQVGSRLLFRGYGVGEHLRSIDAALVGAESLIVLDEAHLAAPFQATVQALRAHEPAGNVPTLITMSATTTADGEGGAGGEEVHVHRIGREDEAHAVAGRRLRADRRLHLLHPRVTKNNADSVISGLMAAWATALAGPDDSAAVVGVICNTVARARAVFEQIPEPAFDRVLLTGRNRPLEAAYLLSEYYDRMKAGRARRTGRPLIVVATQTIEVGANIDVDALVTESADLAALIQRLGRLNRLGDRDRGDALVVHDSSTGTDDPVYGAARQATWSWLREQADPIAPNKPGRLGSGLPVHPLALRALTNALPAQRRATMHAETVYIPALTENVLDAWVKTSPAPHPDPPVAPYLHGLGRGRPDVSLVWRSGLPADPAEWTEPLQAVPPSVEEAVGVPVGAVRRWLTGQTDTPVSALEGQPDDLSLPDPGGWIGVRYDGSERAVTPVTVRDINPGDTIVVAAERGGCDRYGWHPASTAPVTDIADLAERRGRPLLRVRPQLLHTLSVYHPDLVEEFKDLVDLTSAPEDPPPASSFRRALPRVDDTAALPFLRNLRTLASSCTTVLLPTADGRLSVLLAARGGGLRGDEGALESSTGATKQIGLVEHQAAVAARAKELAHNLGLPEPLSTAVITAARHHDEGKRDKRFQAMLHQRPLRAYTESSSLLAKSGMDPADRDAFRRARTLAEYPPGLRHEALSARIIQATAPADDLLIHLVAAHHGRSRPLLPPVNDPAPDTIRVDLNGSQFEMTADHGIDWDSPRRFHDLNQAHGRWGLALLEAIVRLADIWCSERDEEAP</sequence>
<comment type="similarity">
    <text evidence="1">In the N-terminal section; belongs to the CRISPR-associated nuclease Cas3-HD family.</text>
</comment>
<keyword evidence="6" id="KW-0347">Helicase</keyword>
<dbReference type="SMART" id="SM00490">
    <property type="entry name" value="HELICc"/>
    <property type="match status" value="1"/>
</dbReference>
<dbReference type="InterPro" id="IPR013444">
    <property type="entry name" value="Helicase_Cas3_CRISPR-ass_Anaes"/>
</dbReference>
<evidence type="ECO:0000313" key="11">
    <source>
        <dbReference type="Proteomes" id="UP000680206"/>
    </source>
</evidence>
<reference evidence="10 11" key="1">
    <citation type="submission" date="2021-03" db="EMBL/GenBank/DDBJ databases">
        <title>Actinomadura violae sp. nov., isolated from lichen in Thailand.</title>
        <authorList>
            <person name="Kanchanasin P."/>
            <person name="Saeng-In P."/>
            <person name="Phongsopitanun W."/>
            <person name="Yuki M."/>
            <person name="Kudo T."/>
            <person name="Ohkuma M."/>
            <person name="Tanasupawat S."/>
        </authorList>
    </citation>
    <scope>NUCLEOTIDE SEQUENCE [LARGE SCALE GENOMIC DNA]</scope>
    <source>
        <strain evidence="10 11">LCR2-06</strain>
    </source>
</reference>
<dbReference type="NCBIfam" id="TIGR02621">
    <property type="entry name" value="cas3_GSU0051"/>
    <property type="match status" value="1"/>
</dbReference>
<feature type="domain" description="HD Cas3-type" evidence="9">
    <location>
        <begin position="742"/>
        <end position="935"/>
    </location>
</feature>
<accession>A0ABS3S8A0</accession>
<evidence type="ECO:0000256" key="5">
    <source>
        <dbReference type="ARBA" id="ARBA00022801"/>
    </source>
</evidence>
<evidence type="ECO:0000256" key="1">
    <source>
        <dbReference type="ARBA" id="ARBA00006847"/>
    </source>
</evidence>
<evidence type="ECO:0000256" key="7">
    <source>
        <dbReference type="ARBA" id="ARBA00022840"/>
    </source>
</evidence>
<organism evidence="10 11">
    <name type="scientific">Actinomadura violacea</name>
    <dbReference type="NCBI Taxonomy" id="2819934"/>
    <lineage>
        <taxon>Bacteria</taxon>
        <taxon>Bacillati</taxon>
        <taxon>Actinomycetota</taxon>
        <taxon>Actinomycetes</taxon>
        <taxon>Streptosporangiales</taxon>
        <taxon>Thermomonosporaceae</taxon>
        <taxon>Actinomadura</taxon>
    </lineage>
</organism>
<evidence type="ECO:0000259" key="9">
    <source>
        <dbReference type="PROSITE" id="PS51643"/>
    </source>
</evidence>
<evidence type="ECO:0000256" key="3">
    <source>
        <dbReference type="ARBA" id="ARBA00022723"/>
    </source>
</evidence>
<dbReference type="InterPro" id="IPR027417">
    <property type="entry name" value="P-loop_NTPase"/>
</dbReference>
<dbReference type="SUPFAM" id="SSF52540">
    <property type="entry name" value="P-loop containing nucleoside triphosphate hydrolases"/>
    <property type="match status" value="1"/>
</dbReference>
<dbReference type="InterPro" id="IPR038257">
    <property type="entry name" value="CRISPR-assoc_Cas3_HD_sf"/>
</dbReference>
<keyword evidence="8" id="KW-0051">Antiviral defense</keyword>
<evidence type="ECO:0000256" key="6">
    <source>
        <dbReference type="ARBA" id="ARBA00022806"/>
    </source>
</evidence>
<proteinExistence type="inferred from homology"/>
<comment type="similarity">
    <text evidence="2">In the central section; belongs to the CRISPR-associated helicase Cas3 family.</text>
</comment>
<dbReference type="InterPro" id="IPR001650">
    <property type="entry name" value="Helicase_C-like"/>
</dbReference>
<dbReference type="InterPro" id="IPR006483">
    <property type="entry name" value="CRISPR-assoc_Cas3_HD"/>
</dbReference>
<keyword evidence="3" id="KW-0479">Metal-binding</keyword>
<dbReference type="RefSeq" id="WP_208252074.1">
    <property type="nucleotide sequence ID" value="NZ_JAGEPF010000043.1"/>
</dbReference>
<dbReference type="Gene3D" id="1.10.3210.30">
    <property type="match status" value="1"/>
</dbReference>
<evidence type="ECO:0000256" key="8">
    <source>
        <dbReference type="ARBA" id="ARBA00023118"/>
    </source>
</evidence>
<dbReference type="Gene3D" id="3.40.50.300">
    <property type="entry name" value="P-loop containing nucleotide triphosphate hydrolases"/>
    <property type="match status" value="2"/>
</dbReference>
<keyword evidence="7" id="KW-0067">ATP-binding</keyword>
<keyword evidence="5" id="KW-0378">Hydrolase</keyword>
<dbReference type="Pfam" id="PF04851">
    <property type="entry name" value="ResIII"/>
    <property type="match status" value="1"/>
</dbReference>
<dbReference type="Pfam" id="PF22590">
    <property type="entry name" value="Cas3-like_C_2"/>
    <property type="match status" value="1"/>
</dbReference>
<dbReference type="Proteomes" id="UP000680206">
    <property type="component" value="Unassembled WGS sequence"/>
</dbReference>
<evidence type="ECO:0000256" key="2">
    <source>
        <dbReference type="ARBA" id="ARBA00009046"/>
    </source>
</evidence>
<evidence type="ECO:0000313" key="10">
    <source>
        <dbReference type="EMBL" id="MBO2465225.1"/>
    </source>
</evidence>
<dbReference type="Pfam" id="PF18019">
    <property type="entry name" value="Cas3_HD"/>
    <property type="match status" value="1"/>
</dbReference>
<evidence type="ECO:0000256" key="4">
    <source>
        <dbReference type="ARBA" id="ARBA00022741"/>
    </source>
</evidence>
<dbReference type="SUPFAM" id="SSF109604">
    <property type="entry name" value="HD-domain/PDEase-like"/>
    <property type="match status" value="1"/>
</dbReference>
<dbReference type="InterPro" id="IPR054712">
    <property type="entry name" value="Cas3-like_dom"/>
</dbReference>
<protein>
    <submittedName>
        <fullName evidence="10">Type I-U CRISPR-associated helicase/endonuclease Cas3</fullName>
    </submittedName>
</protein>
<dbReference type="InterPro" id="IPR006935">
    <property type="entry name" value="Helicase/UvrB_N"/>
</dbReference>
<keyword evidence="4" id="KW-0547">Nucleotide-binding</keyword>
<comment type="caution">
    <text evidence="10">The sequence shown here is derived from an EMBL/GenBank/DDBJ whole genome shotgun (WGS) entry which is preliminary data.</text>
</comment>
<gene>
    <name evidence="10" type="primary">cas3u</name>
    <name evidence="10" type="ORF">J4709_47455</name>
</gene>
<dbReference type="PROSITE" id="PS51643">
    <property type="entry name" value="HD_CAS3"/>
    <property type="match status" value="1"/>
</dbReference>
<keyword evidence="11" id="KW-1185">Reference proteome</keyword>